<dbReference type="EMBL" id="VSRR010077739">
    <property type="protein sequence ID" value="MPC88423.1"/>
    <property type="molecule type" value="Genomic_DNA"/>
</dbReference>
<dbReference type="Proteomes" id="UP000324222">
    <property type="component" value="Unassembled WGS sequence"/>
</dbReference>
<evidence type="ECO:0000313" key="1">
    <source>
        <dbReference type="EMBL" id="MPC88423.1"/>
    </source>
</evidence>
<accession>A0A5B7J1P8</accession>
<organism evidence="1 2">
    <name type="scientific">Portunus trituberculatus</name>
    <name type="common">Swimming crab</name>
    <name type="synonym">Neptunus trituberculatus</name>
    <dbReference type="NCBI Taxonomy" id="210409"/>
    <lineage>
        <taxon>Eukaryota</taxon>
        <taxon>Metazoa</taxon>
        <taxon>Ecdysozoa</taxon>
        <taxon>Arthropoda</taxon>
        <taxon>Crustacea</taxon>
        <taxon>Multicrustacea</taxon>
        <taxon>Malacostraca</taxon>
        <taxon>Eumalacostraca</taxon>
        <taxon>Eucarida</taxon>
        <taxon>Decapoda</taxon>
        <taxon>Pleocyemata</taxon>
        <taxon>Brachyura</taxon>
        <taxon>Eubrachyura</taxon>
        <taxon>Portunoidea</taxon>
        <taxon>Portunidae</taxon>
        <taxon>Portuninae</taxon>
        <taxon>Portunus</taxon>
    </lineage>
</organism>
<evidence type="ECO:0000313" key="2">
    <source>
        <dbReference type="Proteomes" id="UP000324222"/>
    </source>
</evidence>
<name>A0A5B7J1P8_PORTR</name>
<dbReference type="AlphaFoldDB" id="A0A5B7J1P8"/>
<reference evidence="1 2" key="1">
    <citation type="submission" date="2019-05" db="EMBL/GenBank/DDBJ databases">
        <title>Another draft genome of Portunus trituberculatus and its Hox gene families provides insights of decapod evolution.</title>
        <authorList>
            <person name="Jeong J.-H."/>
            <person name="Song I."/>
            <person name="Kim S."/>
            <person name="Choi T."/>
            <person name="Kim D."/>
            <person name="Ryu S."/>
            <person name="Kim W."/>
        </authorList>
    </citation>
    <scope>NUCLEOTIDE SEQUENCE [LARGE SCALE GENOMIC DNA]</scope>
    <source>
        <tissue evidence="1">Muscle</tissue>
    </source>
</reference>
<sequence length="83" mass="9257">MMGHNGPSRMYSLHAERKHGIVNYTPCLAESRSLLDYCPACLTHRSPLRGGRRNEGVENGATLAAHHRPPVPQRVEVKLWALS</sequence>
<comment type="caution">
    <text evidence="1">The sequence shown here is derived from an EMBL/GenBank/DDBJ whole genome shotgun (WGS) entry which is preliminary data.</text>
</comment>
<proteinExistence type="predicted"/>
<keyword evidence="2" id="KW-1185">Reference proteome</keyword>
<gene>
    <name evidence="1" type="ORF">E2C01_083325</name>
</gene>
<protein>
    <submittedName>
        <fullName evidence="1">Uncharacterized protein</fullName>
    </submittedName>
</protein>